<dbReference type="InterPro" id="IPR003439">
    <property type="entry name" value="ABC_transporter-like_ATP-bd"/>
</dbReference>
<proteinExistence type="inferred from homology"/>
<keyword evidence="2" id="KW-0813">Transport</keyword>
<dbReference type="SUPFAM" id="SSF52540">
    <property type="entry name" value="P-loop containing nucleoside triphosphate hydrolases"/>
    <property type="match status" value="1"/>
</dbReference>
<dbReference type="InterPro" id="IPR027417">
    <property type="entry name" value="P-loop_NTPase"/>
</dbReference>
<evidence type="ECO:0000313" key="6">
    <source>
        <dbReference type="EMBL" id="KGX90722.1"/>
    </source>
</evidence>
<sequence>MINVKDVQKSYGRKEVIHPMSFTIEKGQSIGIIGPNGAGKSTLLKMLATIEKPDSGQISYRKKPYAKVVKKIRKEMAYVPQDIALYEELKVSEQLQYWKRLSMKKGTTDYLNQMIETLGLQKVWNTRIDRLSGGWKRKVNLAVGLLNQPSIILLDEPTAGVDIAARQDMLNWLHQLHEQGVTIIQISHDIDDVTRLSDDLLLVVEGRVGFYGSKEQLPEYTSDILERFPDEADLPSILDYFKQKAAYPYG</sequence>
<dbReference type="GO" id="GO:0005524">
    <property type="term" value="F:ATP binding"/>
    <property type="evidence" value="ECO:0007669"/>
    <property type="project" value="UniProtKB-KW"/>
</dbReference>
<dbReference type="CDD" id="cd03230">
    <property type="entry name" value="ABC_DR_subfamily_A"/>
    <property type="match status" value="1"/>
</dbReference>
<evidence type="ECO:0000256" key="1">
    <source>
        <dbReference type="ARBA" id="ARBA00005417"/>
    </source>
</evidence>
<dbReference type="PROSITE" id="PS50893">
    <property type="entry name" value="ABC_TRANSPORTER_2"/>
    <property type="match status" value="1"/>
</dbReference>
<dbReference type="InterPro" id="IPR050763">
    <property type="entry name" value="ABC_transporter_ATP-binding"/>
</dbReference>
<dbReference type="Gene3D" id="3.40.50.300">
    <property type="entry name" value="P-loop containing nucleotide triphosphate hydrolases"/>
    <property type="match status" value="1"/>
</dbReference>
<dbReference type="eggNOG" id="COG1131">
    <property type="taxonomic scope" value="Bacteria"/>
</dbReference>
<dbReference type="AlphaFoldDB" id="A0A0A5I4H1"/>
<dbReference type="EMBL" id="AVPE01000013">
    <property type="protein sequence ID" value="KGX90722.1"/>
    <property type="molecule type" value="Genomic_DNA"/>
</dbReference>
<dbReference type="InterPro" id="IPR017871">
    <property type="entry name" value="ABC_transporter-like_CS"/>
</dbReference>
<dbReference type="PANTHER" id="PTHR42711">
    <property type="entry name" value="ABC TRANSPORTER ATP-BINDING PROTEIN"/>
    <property type="match status" value="1"/>
</dbReference>
<comment type="similarity">
    <text evidence="1">Belongs to the ABC transporter superfamily.</text>
</comment>
<reference evidence="6 7" key="1">
    <citation type="submission" date="2013-08" db="EMBL/GenBank/DDBJ databases">
        <authorList>
            <person name="Huang J."/>
            <person name="Wang G."/>
        </authorList>
    </citation>
    <scope>NUCLEOTIDE SEQUENCE [LARGE SCALE GENOMIC DNA]</scope>
    <source>
        <strain evidence="6 7">JSM 076056</strain>
    </source>
</reference>
<name>A0A0A5I4H1_9BACI</name>
<accession>A0A0A5I4H1</accession>
<dbReference type="PANTHER" id="PTHR42711:SF5">
    <property type="entry name" value="ABC TRANSPORTER ATP-BINDING PROTEIN NATA"/>
    <property type="match status" value="1"/>
</dbReference>
<evidence type="ECO:0000256" key="2">
    <source>
        <dbReference type="ARBA" id="ARBA00022448"/>
    </source>
</evidence>
<evidence type="ECO:0000259" key="5">
    <source>
        <dbReference type="PROSITE" id="PS50893"/>
    </source>
</evidence>
<evidence type="ECO:0000313" key="7">
    <source>
        <dbReference type="Proteomes" id="UP000030528"/>
    </source>
</evidence>
<dbReference type="RefSeq" id="WP_051239982.1">
    <property type="nucleotide sequence ID" value="NZ_AVPE01000013.1"/>
</dbReference>
<organism evidence="6 7">
    <name type="scientific">Pontibacillus halophilus JSM 076056 = DSM 19796</name>
    <dbReference type="NCBI Taxonomy" id="1385510"/>
    <lineage>
        <taxon>Bacteria</taxon>
        <taxon>Bacillati</taxon>
        <taxon>Bacillota</taxon>
        <taxon>Bacilli</taxon>
        <taxon>Bacillales</taxon>
        <taxon>Bacillaceae</taxon>
        <taxon>Pontibacillus</taxon>
    </lineage>
</organism>
<dbReference type="SMART" id="SM00382">
    <property type="entry name" value="AAA"/>
    <property type="match status" value="1"/>
</dbReference>
<dbReference type="Proteomes" id="UP000030528">
    <property type="component" value="Unassembled WGS sequence"/>
</dbReference>
<evidence type="ECO:0000256" key="4">
    <source>
        <dbReference type="ARBA" id="ARBA00022840"/>
    </source>
</evidence>
<dbReference type="Pfam" id="PF00005">
    <property type="entry name" value="ABC_tran"/>
    <property type="match status" value="1"/>
</dbReference>
<keyword evidence="3" id="KW-0547">Nucleotide-binding</keyword>
<feature type="domain" description="ABC transporter" evidence="5">
    <location>
        <begin position="2"/>
        <end position="230"/>
    </location>
</feature>
<dbReference type="STRING" id="1385510.GCA_000425205_02907"/>
<dbReference type="InterPro" id="IPR003593">
    <property type="entry name" value="AAA+_ATPase"/>
</dbReference>
<comment type="caution">
    <text evidence="6">The sequence shown here is derived from an EMBL/GenBank/DDBJ whole genome shotgun (WGS) entry which is preliminary data.</text>
</comment>
<dbReference type="GO" id="GO:0016887">
    <property type="term" value="F:ATP hydrolysis activity"/>
    <property type="evidence" value="ECO:0007669"/>
    <property type="project" value="InterPro"/>
</dbReference>
<gene>
    <name evidence="6" type="ORF">N781_06600</name>
</gene>
<keyword evidence="4 6" id="KW-0067">ATP-binding</keyword>
<dbReference type="PROSITE" id="PS00211">
    <property type="entry name" value="ABC_TRANSPORTER_1"/>
    <property type="match status" value="1"/>
</dbReference>
<evidence type="ECO:0000256" key="3">
    <source>
        <dbReference type="ARBA" id="ARBA00022741"/>
    </source>
</evidence>
<keyword evidence="7" id="KW-1185">Reference proteome</keyword>
<protein>
    <submittedName>
        <fullName evidence="6">ABC transporter ATP-binding protein</fullName>
    </submittedName>
</protein>